<evidence type="ECO:0000313" key="2">
    <source>
        <dbReference type="Proteomes" id="UP001439875"/>
    </source>
</evidence>
<proteinExistence type="predicted"/>
<gene>
    <name evidence="1" type="ORF">WMO40_20180</name>
</gene>
<comment type="caution">
    <text evidence="1">The sequence shown here is derived from an EMBL/GenBank/DDBJ whole genome shotgun (WGS) entry which is preliminary data.</text>
</comment>
<reference evidence="1" key="1">
    <citation type="submission" date="2024-03" db="EMBL/GenBank/DDBJ databases">
        <title>Human intestinal bacterial collection.</title>
        <authorList>
            <person name="Pauvert C."/>
            <person name="Hitch T.C.A."/>
            <person name="Clavel T."/>
        </authorList>
    </citation>
    <scope>NUCLEOTIDE SEQUENCE</scope>
    <source>
        <strain evidence="1">CLA-AA-H227</strain>
    </source>
</reference>
<dbReference type="EMBL" id="JBBMEW010000025">
    <property type="protein sequence ID" value="MEQ2528994.1"/>
    <property type="molecule type" value="Genomic_DNA"/>
</dbReference>
<name>A0ACC6SG32_9BACI</name>
<accession>A0ACC6SG32</accession>
<keyword evidence="2" id="KW-1185">Reference proteome</keyword>
<evidence type="ECO:0000313" key="1">
    <source>
        <dbReference type="EMBL" id="MEQ2528994.1"/>
    </source>
</evidence>
<protein>
    <submittedName>
        <fullName evidence="1">Type II toxin-antitoxin system PemK/MazF family toxin</fullName>
    </submittedName>
</protein>
<dbReference type="Proteomes" id="UP001439875">
    <property type="component" value="Unassembled WGS sequence"/>
</dbReference>
<sequence length="190" mass="21798">MSKEENPSHGDIFWADLEPVKGSEQGGHRPVFVVSNNMMNQVSPVVLAVPMTRTPKVIPPFIIPYDMDDLRVIEENVKILDSMGFHFHDTIKNANILCQQARSISKDRLIIKVGSFNTDKYAKQVKQAINFLYAIDGCDKCHFPLRPDGLSCKNCGKIHRKKCKDCSRVISNHFKYCPYCGKEERNLWRR</sequence>
<organism evidence="1 2">
    <name type="scientific">Robertmurraya yapensis</name>
    <name type="common">ex Hitch et al 2024</name>
    <dbReference type="NCBI Taxonomy" id="3133160"/>
    <lineage>
        <taxon>Bacteria</taxon>
        <taxon>Bacillati</taxon>
        <taxon>Bacillota</taxon>
        <taxon>Bacilli</taxon>
        <taxon>Bacillales</taxon>
        <taxon>Bacillaceae</taxon>
        <taxon>Robertmurraya</taxon>
    </lineage>
</organism>